<reference evidence="3" key="2">
    <citation type="submission" date="2022-06" db="UniProtKB">
        <authorList>
            <consortium name="EnsemblMetazoa"/>
        </authorList>
    </citation>
    <scope>IDENTIFICATION</scope>
    <source>
        <strain evidence="3">PS312</strain>
    </source>
</reference>
<feature type="compositionally biased region" description="Low complexity" evidence="1">
    <location>
        <begin position="261"/>
        <end position="279"/>
    </location>
</feature>
<evidence type="ECO:0000313" key="4">
    <source>
        <dbReference type="Proteomes" id="UP000005239"/>
    </source>
</evidence>
<proteinExistence type="predicted"/>
<protein>
    <submittedName>
        <fullName evidence="3">Uncharacterized protein</fullName>
    </submittedName>
</protein>
<sequence>MKYFSAVIFASLAIAATAVIVAKPSAAEVAKMLAVSSEMTKIFTDSFANVDGSQFNNNCKYNNGKSNMKMAVGSIKCAHFFTPPKNAVHNLKETLATLKKSIAIMLKKNEYSAKYSCNNEKDAKHKEHMARGGTACTVTMFPAKKPSALATNHASSSNTITYGKREAREAGWPTGWGPAPGGGNSNGGNYGVKIKRSMTDIDALQPGVHVDSQNTGGGTSNNNIKVGKREAGGWDVDIQSTNTGNANSQNTVTYNKREAADSPSSSYGSSNSNSDSSSSTDYKKREAANSPSVHVDSSNTASSTNDIIFNKREAAEEQNYSCSCSDINNNGNRVCNECDGSGCRNAIGVIGAIS</sequence>
<name>A0A2A6BNJ3_PRIPA</name>
<dbReference type="Proteomes" id="UP000005239">
    <property type="component" value="Unassembled WGS sequence"/>
</dbReference>
<gene>
    <name evidence="3" type="primary">WBGene00100128</name>
</gene>
<feature type="region of interest" description="Disordered" evidence="1">
    <location>
        <begin position="207"/>
        <end position="227"/>
    </location>
</feature>
<keyword evidence="2" id="KW-0732">Signal</keyword>
<keyword evidence="4" id="KW-1185">Reference proteome</keyword>
<feature type="compositionally biased region" description="Polar residues" evidence="1">
    <location>
        <begin position="289"/>
        <end position="304"/>
    </location>
</feature>
<accession>A0A8R1UAF4</accession>
<accession>A0A2A6BNJ3</accession>
<feature type="signal peptide" evidence="2">
    <location>
        <begin position="1"/>
        <end position="18"/>
    </location>
</feature>
<feature type="region of interest" description="Disordered" evidence="1">
    <location>
        <begin position="257"/>
        <end position="304"/>
    </location>
</feature>
<dbReference type="EnsemblMetazoa" id="PPA10574.1">
    <property type="protein sequence ID" value="PPA10574.1"/>
    <property type="gene ID" value="WBGene00100128"/>
</dbReference>
<evidence type="ECO:0000256" key="1">
    <source>
        <dbReference type="SAM" id="MobiDB-lite"/>
    </source>
</evidence>
<reference evidence="4" key="1">
    <citation type="journal article" date="2008" name="Nat. Genet.">
        <title>The Pristionchus pacificus genome provides a unique perspective on nematode lifestyle and parasitism.</title>
        <authorList>
            <person name="Dieterich C."/>
            <person name="Clifton S.W."/>
            <person name="Schuster L.N."/>
            <person name="Chinwalla A."/>
            <person name="Delehaunty K."/>
            <person name="Dinkelacker I."/>
            <person name="Fulton L."/>
            <person name="Fulton R."/>
            <person name="Godfrey J."/>
            <person name="Minx P."/>
            <person name="Mitreva M."/>
            <person name="Roeseler W."/>
            <person name="Tian H."/>
            <person name="Witte H."/>
            <person name="Yang S.P."/>
            <person name="Wilson R.K."/>
            <person name="Sommer R.J."/>
        </authorList>
    </citation>
    <scope>NUCLEOTIDE SEQUENCE [LARGE SCALE GENOMIC DNA]</scope>
    <source>
        <strain evidence="4">PS312</strain>
    </source>
</reference>
<feature type="chain" id="PRO_5043747232" evidence="2">
    <location>
        <begin position="19"/>
        <end position="354"/>
    </location>
</feature>
<evidence type="ECO:0000256" key="2">
    <source>
        <dbReference type="SAM" id="SignalP"/>
    </source>
</evidence>
<evidence type="ECO:0000313" key="3">
    <source>
        <dbReference type="EnsemblMetazoa" id="PPA10574.1"/>
    </source>
</evidence>
<organism evidence="3 4">
    <name type="scientific">Pristionchus pacificus</name>
    <name type="common">Parasitic nematode worm</name>
    <dbReference type="NCBI Taxonomy" id="54126"/>
    <lineage>
        <taxon>Eukaryota</taxon>
        <taxon>Metazoa</taxon>
        <taxon>Ecdysozoa</taxon>
        <taxon>Nematoda</taxon>
        <taxon>Chromadorea</taxon>
        <taxon>Rhabditida</taxon>
        <taxon>Rhabditina</taxon>
        <taxon>Diplogasteromorpha</taxon>
        <taxon>Diplogasteroidea</taxon>
        <taxon>Neodiplogasteridae</taxon>
        <taxon>Pristionchus</taxon>
    </lineage>
</organism>
<dbReference type="AlphaFoldDB" id="A0A2A6BNJ3"/>